<protein>
    <submittedName>
        <fullName evidence="1">Uncharacterized protein</fullName>
    </submittedName>
</protein>
<evidence type="ECO:0000313" key="2">
    <source>
        <dbReference type="Proteomes" id="UP000237105"/>
    </source>
</evidence>
<accession>A0A2P5CAQ8</accession>
<comment type="caution">
    <text evidence="1">The sequence shown here is derived from an EMBL/GenBank/DDBJ whole genome shotgun (WGS) entry which is preliminary data.</text>
</comment>
<keyword evidence="2" id="KW-1185">Reference proteome</keyword>
<sequence length="104" mass="12213">STFKPITVNPSLSERWRVLDFILHDSKYWNIDFLKQIFWNVDVEMIQNFPLCVQNLKDSLLWHFDKKGQYSICSSYKALMLFLRDISSSASNSIRKMVEKGFGG</sequence>
<dbReference type="AlphaFoldDB" id="A0A2P5CAQ8"/>
<reference evidence="2" key="1">
    <citation type="submission" date="2016-06" db="EMBL/GenBank/DDBJ databases">
        <title>Parallel loss of symbiosis genes in relatives of nitrogen-fixing non-legume Parasponia.</title>
        <authorList>
            <person name="Van Velzen R."/>
            <person name="Holmer R."/>
            <person name="Bu F."/>
            <person name="Rutten L."/>
            <person name="Van Zeijl A."/>
            <person name="Liu W."/>
            <person name="Santuari L."/>
            <person name="Cao Q."/>
            <person name="Sharma T."/>
            <person name="Shen D."/>
            <person name="Roswanjaya Y."/>
            <person name="Wardhani T."/>
            <person name="Kalhor M.S."/>
            <person name="Jansen J."/>
            <person name="Van den Hoogen J."/>
            <person name="Gungor B."/>
            <person name="Hartog M."/>
            <person name="Hontelez J."/>
            <person name="Verver J."/>
            <person name="Yang W.-C."/>
            <person name="Schijlen E."/>
            <person name="Repin R."/>
            <person name="Schilthuizen M."/>
            <person name="Schranz E."/>
            <person name="Heidstra R."/>
            <person name="Miyata K."/>
            <person name="Fedorova E."/>
            <person name="Kohlen W."/>
            <person name="Bisseling T."/>
            <person name="Smit S."/>
            <person name="Geurts R."/>
        </authorList>
    </citation>
    <scope>NUCLEOTIDE SEQUENCE [LARGE SCALE GENOMIC DNA]</scope>
    <source>
        <strain evidence="2">cv. WU1-14</strain>
    </source>
</reference>
<dbReference type="OrthoDB" id="1744452at2759"/>
<feature type="non-terminal residue" evidence="1">
    <location>
        <position position="1"/>
    </location>
</feature>
<name>A0A2P5CAQ8_PARAD</name>
<dbReference type="Proteomes" id="UP000237105">
    <property type="component" value="Unassembled WGS sequence"/>
</dbReference>
<evidence type="ECO:0000313" key="1">
    <source>
        <dbReference type="EMBL" id="PON58139.1"/>
    </source>
</evidence>
<gene>
    <name evidence="1" type="ORF">PanWU01x14_169090</name>
</gene>
<proteinExistence type="predicted"/>
<dbReference type="EMBL" id="JXTB01000152">
    <property type="protein sequence ID" value="PON58139.1"/>
    <property type="molecule type" value="Genomic_DNA"/>
</dbReference>
<organism evidence="1 2">
    <name type="scientific">Parasponia andersonii</name>
    <name type="common">Sponia andersonii</name>
    <dbReference type="NCBI Taxonomy" id="3476"/>
    <lineage>
        <taxon>Eukaryota</taxon>
        <taxon>Viridiplantae</taxon>
        <taxon>Streptophyta</taxon>
        <taxon>Embryophyta</taxon>
        <taxon>Tracheophyta</taxon>
        <taxon>Spermatophyta</taxon>
        <taxon>Magnoliopsida</taxon>
        <taxon>eudicotyledons</taxon>
        <taxon>Gunneridae</taxon>
        <taxon>Pentapetalae</taxon>
        <taxon>rosids</taxon>
        <taxon>fabids</taxon>
        <taxon>Rosales</taxon>
        <taxon>Cannabaceae</taxon>
        <taxon>Parasponia</taxon>
    </lineage>
</organism>